<dbReference type="GeneID" id="86899924"/>
<dbReference type="InterPro" id="IPR051606">
    <property type="entry name" value="Polyketide_Oxido-like"/>
</dbReference>
<dbReference type="PANTHER" id="PTHR43355">
    <property type="entry name" value="FLAVIN REDUCTASE (NADPH)"/>
    <property type="match status" value="1"/>
</dbReference>
<dbReference type="PANTHER" id="PTHR43355:SF2">
    <property type="entry name" value="FLAVIN REDUCTASE (NADPH)"/>
    <property type="match status" value="1"/>
</dbReference>
<organism evidence="2 3">
    <name type="scientific">Weissella viridescens</name>
    <name type="common">Lactobacillus viridescens</name>
    <dbReference type="NCBI Taxonomy" id="1629"/>
    <lineage>
        <taxon>Bacteria</taxon>
        <taxon>Bacillati</taxon>
        <taxon>Bacillota</taxon>
        <taxon>Bacilli</taxon>
        <taxon>Lactobacillales</taxon>
        <taxon>Lactobacillaceae</taxon>
        <taxon>Weissella</taxon>
    </lineage>
</organism>
<gene>
    <name evidence="2" type="ORF">IV50_GL001358</name>
</gene>
<dbReference type="RefSeq" id="WP_057746904.1">
    <property type="nucleotide sequence ID" value="NZ_BJLU01000016.1"/>
</dbReference>
<dbReference type="OrthoDB" id="9785372at2"/>
<name>A0A0R2H108_WEIVI</name>
<evidence type="ECO:0000313" key="3">
    <source>
        <dbReference type="Proteomes" id="UP000051992"/>
    </source>
</evidence>
<dbReference type="InterPro" id="IPR016040">
    <property type="entry name" value="NAD(P)-bd_dom"/>
</dbReference>
<dbReference type="AlphaFoldDB" id="A0A0R2H108"/>
<accession>A0A0R2H108</accession>
<dbReference type="SUPFAM" id="SSF51735">
    <property type="entry name" value="NAD(P)-binding Rossmann-fold domains"/>
    <property type="match status" value="1"/>
</dbReference>
<protein>
    <recommendedName>
        <fullName evidence="1">NAD(P)-binding domain-containing protein</fullName>
    </recommendedName>
</protein>
<evidence type="ECO:0000313" key="2">
    <source>
        <dbReference type="EMBL" id="KRN46011.1"/>
    </source>
</evidence>
<comment type="caution">
    <text evidence="2">The sequence shown here is derived from an EMBL/GenBank/DDBJ whole genome shotgun (WGS) entry which is preliminary data.</text>
</comment>
<sequence length="211" mass="23334">MKIGIIGATGMTGKALYNEAINRGHDVTGFVRNETRGKDVLGSDAQLIVEDAFAITGTQLDQFDVVIDAFANHTEPEQNLDVLTHLIHQTRHHDVRMFFILGAGPLLQEDGSYVYDFLKTLPDAAAWVDEPRYGVTELQVLLSTRDVNWTAISAQNEYTEGPKTEYVLGKDHLMHASDGKSHVTSGNLAGAVMDEIEQPQFKMARFTVSDK</sequence>
<dbReference type="InterPro" id="IPR036291">
    <property type="entry name" value="NAD(P)-bd_dom_sf"/>
</dbReference>
<reference evidence="2 3" key="1">
    <citation type="journal article" date="2015" name="Genome Announc.">
        <title>Expanding the biotechnology potential of lactobacilli through comparative genomics of 213 strains and associated genera.</title>
        <authorList>
            <person name="Sun Z."/>
            <person name="Harris H.M."/>
            <person name="McCann A."/>
            <person name="Guo C."/>
            <person name="Argimon S."/>
            <person name="Zhang W."/>
            <person name="Yang X."/>
            <person name="Jeffery I.B."/>
            <person name="Cooney J.C."/>
            <person name="Kagawa T.F."/>
            <person name="Liu W."/>
            <person name="Song Y."/>
            <person name="Salvetti E."/>
            <person name="Wrobel A."/>
            <person name="Rasinkangas P."/>
            <person name="Parkhill J."/>
            <person name="Rea M.C."/>
            <person name="O'Sullivan O."/>
            <person name="Ritari J."/>
            <person name="Douillard F.P."/>
            <person name="Paul Ross R."/>
            <person name="Yang R."/>
            <person name="Briner A.E."/>
            <person name="Felis G.E."/>
            <person name="de Vos W.M."/>
            <person name="Barrangou R."/>
            <person name="Klaenhammer T.R."/>
            <person name="Caufield P.W."/>
            <person name="Cui Y."/>
            <person name="Zhang H."/>
            <person name="O'Toole P.W."/>
        </authorList>
    </citation>
    <scope>NUCLEOTIDE SEQUENCE [LARGE SCALE GENOMIC DNA]</scope>
    <source>
        <strain evidence="2 3">DSM 20410</strain>
    </source>
</reference>
<dbReference type="EMBL" id="JQBM01000004">
    <property type="protein sequence ID" value="KRN46011.1"/>
    <property type="molecule type" value="Genomic_DNA"/>
</dbReference>
<keyword evidence="3" id="KW-1185">Reference proteome</keyword>
<proteinExistence type="predicted"/>
<dbReference type="GO" id="GO:0016646">
    <property type="term" value="F:oxidoreductase activity, acting on the CH-NH group of donors, NAD or NADP as acceptor"/>
    <property type="evidence" value="ECO:0007669"/>
    <property type="project" value="TreeGrafter"/>
</dbReference>
<dbReference type="PATRIC" id="fig|1629.5.peg.1372"/>
<evidence type="ECO:0000259" key="1">
    <source>
        <dbReference type="Pfam" id="PF13460"/>
    </source>
</evidence>
<dbReference type="Pfam" id="PF13460">
    <property type="entry name" value="NAD_binding_10"/>
    <property type="match status" value="1"/>
</dbReference>
<feature type="domain" description="NAD(P)-binding" evidence="1">
    <location>
        <begin position="7"/>
        <end position="199"/>
    </location>
</feature>
<dbReference type="Gene3D" id="3.40.50.720">
    <property type="entry name" value="NAD(P)-binding Rossmann-like Domain"/>
    <property type="match status" value="1"/>
</dbReference>
<dbReference type="Proteomes" id="UP000051992">
    <property type="component" value="Unassembled WGS sequence"/>
</dbReference>